<evidence type="ECO:0000256" key="1">
    <source>
        <dbReference type="PROSITE-ProRule" id="PRU00169"/>
    </source>
</evidence>
<protein>
    <submittedName>
        <fullName evidence="3">Response regulator</fullName>
    </submittedName>
</protein>
<dbReference type="Pfam" id="PF00072">
    <property type="entry name" value="Response_reg"/>
    <property type="match status" value="1"/>
</dbReference>
<dbReference type="PANTHER" id="PTHR43228:SF1">
    <property type="entry name" value="TWO-COMPONENT RESPONSE REGULATOR ARR22"/>
    <property type="match status" value="1"/>
</dbReference>
<dbReference type="InterPro" id="IPR052048">
    <property type="entry name" value="ST_Response_Regulator"/>
</dbReference>
<gene>
    <name evidence="3" type="ORF">ESB00_05600</name>
</gene>
<dbReference type="CDD" id="cd17546">
    <property type="entry name" value="REC_hyHK_CKI1_RcsC-like"/>
    <property type="match status" value="1"/>
</dbReference>
<dbReference type="SMART" id="SM00448">
    <property type="entry name" value="REC"/>
    <property type="match status" value="1"/>
</dbReference>
<feature type="modified residue" description="4-aspartylphosphate" evidence="1">
    <location>
        <position position="73"/>
    </location>
</feature>
<feature type="domain" description="Response regulatory" evidence="2">
    <location>
        <begin position="22"/>
        <end position="138"/>
    </location>
</feature>
<dbReference type="SUPFAM" id="SSF52172">
    <property type="entry name" value="CheY-like"/>
    <property type="match status" value="1"/>
</dbReference>
<accession>A0A4Q1C8T0</accession>
<dbReference type="Gene3D" id="3.40.50.2300">
    <property type="match status" value="1"/>
</dbReference>
<evidence type="ECO:0000313" key="3">
    <source>
        <dbReference type="EMBL" id="RXK55373.1"/>
    </source>
</evidence>
<dbReference type="RefSeq" id="WP_129046738.1">
    <property type="nucleotide sequence ID" value="NZ_SDHX01000001.1"/>
</dbReference>
<proteinExistence type="predicted"/>
<keyword evidence="1" id="KW-0597">Phosphoprotein</keyword>
<sequence length="141" mass="15816">MTSSAPFVPAAASFRPKTRPLRILYAEDVRELRELMGHVVGADGHMLETCSNGLLACTHLRLVPFTYDLVITDHHMPVMNGLELVEEIRRLPYPGRIIVFSSELSESVHEEYLALGVDRVLAKPVRPQELRAVIAELFPTL</sequence>
<dbReference type="EMBL" id="SDHX01000001">
    <property type="protein sequence ID" value="RXK55373.1"/>
    <property type="molecule type" value="Genomic_DNA"/>
</dbReference>
<dbReference type="GO" id="GO:0000160">
    <property type="term" value="P:phosphorelay signal transduction system"/>
    <property type="evidence" value="ECO:0007669"/>
    <property type="project" value="InterPro"/>
</dbReference>
<dbReference type="Proteomes" id="UP000290218">
    <property type="component" value="Unassembled WGS sequence"/>
</dbReference>
<dbReference type="OrthoDB" id="9790669at2"/>
<dbReference type="InterPro" id="IPR001789">
    <property type="entry name" value="Sig_transdc_resp-reg_receiver"/>
</dbReference>
<dbReference type="PANTHER" id="PTHR43228">
    <property type="entry name" value="TWO-COMPONENT RESPONSE REGULATOR"/>
    <property type="match status" value="1"/>
</dbReference>
<organism evidence="3 4">
    <name type="scientific">Oleiharenicola lentus</name>
    <dbReference type="NCBI Taxonomy" id="2508720"/>
    <lineage>
        <taxon>Bacteria</taxon>
        <taxon>Pseudomonadati</taxon>
        <taxon>Verrucomicrobiota</taxon>
        <taxon>Opitutia</taxon>
        <taxon>Opitutales</taxon>
        <taxon>Opitutaceae</taxon>
        <taxon>Oleiharenicola</taxon>
    </lineage>
</organism>
<evidence type="ECO:0000259" key="2">
    <source>
        <dbReference type="PROSITE" id="PS50110"/>
    </source>
</evidence>
<dbReference type="PROSITE" id="PS50110">
    <property type="entry name" value="RESPONSE_REGULATORY"/>
    <property type="match status" value="1"/>
</dbReference>
<evidence type="ECO:0000313" key="4">
    <source>
        <dbReference type="Proteomes" id="UP000290218"/>
    </source>
</evidence>
<reference evidence="3 4" key="1">
    <citation type="submission" date="2019-01" db="EMBL/GenBank/DDBJ databases">
        <title>Lacunisphaera sp. strain TWA-58.</title>
        <authorList>
            <person name="Chen W.-M."/>
        </authorList>
    </citation>
    <scope>NUCLEOTIDE SEQUENCE [LARGE SCALE GENOMIC DNA]</scope>
    <source>
        <strain evidence="3 4">TWA-58</strain>
    </source>
</reference>
<name>A0A4Q1C8T0_9BACT</name>
<comment type="caution">
    <text evidence="3">The sequence shown here is derived from an EMBL/GenBank/DDBJ whole genome shotgun (WGS) entry which is preliminary data.</text>
</comment>
<keyword evidence="4" id="KW-1185">Reference proteome</keyword>
<dbReference type="AlphaFoldDB" id="A0A4Q1C8T0"/>
<dbReference type="InterPro" id="IPR011006">
    <property type="entry name" value="CheY-like_superfamily"/>
</dbReference>